<name>A0ABM3RWA8_SPIOL</name>
<evidence type="ECO:0000313" key="2">
    <source>
        <dbReference type="Proteomes" id="UP000813463"/>
    </source>
</evidence>
<dbReference type="GeneID" id="130472572"/>
<keyword evidence="1" id="KW-1133">Transmembrane helix</keyword>
<sequence length="215" mass="24341">MQQIAQPISLISIKPTFPPLISLTHSLKSKIHFQNPIISAKWRKKRSGSQRSHKLIINSIAHIASTLKIIPEPLDSLVREFLVVGGGNGGKFGFRNGFGGGGGGRNRRREVGFWVLLLISSSLALWVVLEKEKDNHELGFWVFLVLVSAFAVFCLVKGWRREIKNWVLGFSCGAALMGLGLRNNENFVRWVDEFRASSLNFSFIKKKRRRGKRWI</sequence>
<feature type="transmembrane region" description="Helical" evidence="1">
    <location>
        <begin position="140"/>
        <end position="156"/>
    </location>
</feature>
<keyword evidence="2" id="KW-1185">Reference proteome</keyword>
<keyword evidence="1" id="KW-0812">Transmembrane</keyword>
<evidence type="ECO:0008006" key="4">
    <source>
        <dbReference type="Google" id="ProtNLM"/>
    </source>
</evidence>
<protein>
    <recommendedName>
        <fullName evidence="4">Transmembrane protein</fullName>
    </recommendedName>
</protein>
<reference evidence="3" key="2">
    <citation type="submission" date="2025-08" db="UniProtKB">
        <authorList>
            <consortium name="RefSeq"/>
        </authorList>
    </citation>
    <scope>IDENTIFICATION</scope>
    <source>
        <tissue evidence="3">Leaf</tissue>
    </source>
</reference>
<feature type="transmembrane region" description="Helical" evidence="1">
    <location>
        <begin position="111"/>
        <end position="128"/>
    </location>
</feature>
<proteinExistence type="predicted"/>
<keyword evidence="1" id="KW-0472">Membrane</keyword>
<evidence type="ECO:0000256" key="1">
    <source>
        <dbReference type="SAM" id="Phobius"/>
    </source>
</evidence>
<accession>A0ABM3RWA8</accession>
<evidence type="ECO:0000313" key="3">
    <source>
        <dbReference type="RefSeq" id="XP_056699913.1"/>
    </source>
</evidence>
<reference evidence="2" key="1">
    <citation type="journal article" date="2021" name="Nat. Commun.">
        <title>Genomic analyses provide insights into spinach domestication and the genetic basis of agronomic traits.</title>
        <authorList>
            <person name="Cai X."/>
            <person name="Sun X."/>
            <person name="Xu C."/>
            <person name="Sun H."/>
            <person name="Wang X."/>
            <person name="Ge C."/>
            <person name="Zhang Z."/>
            <person name="Wang Q."/>
            <person name="Fei Z."/>
            <person name="Jiao C."/>
            <person name="Wang Q."/>
        </authorList>
    </citation>
    <scope>NUCLEOTIDE SEQUENCE [LARGE SCALE GENOMIC DNA]</scope>
    <source>
        <strain evidence="2">cv. Varoflay</strain>
    </source>
</reference>
<gene>
    <name evidence="3" type="primary">LOC130472572</name>
</gene>
<dbReference type="RefSeq" id="XP_056699913.1">
    <property type="nucleotide sequence ID" value="XM_056843935.1"/>
</dbReference>
<dbReference type="Proteomes" id="UP000813463">
    <property type="component" value="Chromosome 4"/>
</dbReference>
<organism evidence="2 3">
    <name type="scientific">Spinacia oleracea</name>
    <name type="common">Spinach</name>
    <dbReference type="NCBI Taxonomy" id="3562"/>
    <lineage>
        <taxon>Eukaryota</taxon>
        <taxon>Viridiplantae</taxon>
        <taxon>Streptophyta</taxon>
        <taxon>Embryophyta</taxon>
        <taxon>Tracheophyta</taxon>
        <taxon>Spermatophyta</taxon>
        <taxon>Magnoliopsida</taxon>
        <taxon>eudicotyledons</taxon>
        <taxon>Gunneridae</taxon>
        <taxon>Pentapetalae</taxon>
        <taxon>Caryophyllales</taxon>
        <taxon>Chenopodiaceae</taxon>
        <taxon>Chenopodioideae</taxon>
        <taxon>Anserineae</taxon>
        <taxon>Spinacia</taxon>
    </lineage>
</organism>